<accession>A0A101CLR1</accession>
<dbReference type="EMBL" id="LMAI01000001">
    <property type="protein sequence ID" value="KUJ58330.1"/>
    <property type="molecule type" value="Genomic_DNA"/>
</dbReference>
<dbReference type="AlphaFoldDB" id="A0A101CLR1"/>
<feature type="transmembrane region" description="Helical" evidence="1">
    <location>
        <begin position="42"/>
        <end position="66"/>
    </location>
</feature>
<keyword evidence="1" id="KW-1133">Transmembrane helix</keyword>
<dbReference type="RefSeq" id="WP_050379484.1">
    <property type="nucleotide sequence ID" value="NZ_LMAI01000001.1"/>
</dbReference>
<evidence type="ECO:0008006" key="4">
    <source>
        <dbReference type="Google" id="ProtNLM"/>
    </source>
</evidence>
<name>A0A101CLR1_9FLAO</name>
<sequence length="223" mass="26103">MKVKNFELICMYLPIIVVCILLGTQVRAYFIDKGSDEFTANIFFIVVIFVGVVIYSGLTLFLHTIYEIISRIITKRKNLVLVNEFFSGPVSIADIKEDLKFKEVVKFDNKLEIALRYTEEQFALYASVNDLENLCSYVTKYAKKEKIEDISPVRVHKLSNMDLYHFGWNIWKHFDRRNQYEIALFLKDIFQYSLKDVETDSIKSHLKDDVDKGIIKIKSDLNT</sequence>
<evidence type="ECO:0000313" key="2">
    <source>
        <dbReference type="EMBL" id="KUJ58330.1"/>
    </source>
</evidence>
<reference evidence="2 3" key="1">
    <citation type="submission" date="2015-10" db="EMBL/GenBank/DDBJ databases">
        <title>Genome sequence of Chryseobacterium greenlandense.</title>
        <authorList>
            <person name="Newman J."/>
            <person name="Fischer K."/>
            <person name="Miller J."/>
        </authorList>
    </citation>
    <scope>NUCLEOTIDE SEQUENCE [LARGE SCALE GENOMIC DNA]</scope>
    <source>
        <strain evidence="2 3">UMB34</strain>
    </source>
</reference>
<feature type="transmembrane region" description="Helical" evidence="1">
    <location>
        <begin position="12"/>
        <end position="30"/>
    </location>
</feature>
<organism evidence="2 3">
    <name type="scientific">Chryseobacterium aquaticum subsp. greenlandense</name>
    <dbReference type="NCBI Taxonomy" id="345663"/>
    <lineage>
        <taxon>Bacteria</taxon>
        <taxon>Pseudomonadati</taxon>
        <taxon>Bacteroidota</taxon>
        <taxon>Flavobacteriia</taxon>
        <taxon>Flavobacteriales</taxon>
        <taxon>Weeksellaceae</taxon>
        <taxon>Chryseobacterium group</taxon>
        <taxon>Chryseobacterium</taxon>
    </lineage>
</organism>
<dbReference type="Proteomes" id="UP000054388">
    <property type="component" value="Unassembled WGS sequence"/>
</dbReference>
<gene>
    <name evidence="2" type="ORF">AR686_00555</name>
</gene>
<proteinExistence type="predicted"/>
<keyword evidence="1" id="KW-0812">Transmembrane</keyword>
<evidence type="ECO:0000313" key="3">
    <source>
        <dbReference type="Proteomes" id="UP000054388"/>
    </source>
</evidence>
<comment type="caution">
    <text evidence="2">The sequence shown here is derived from an EMBL/GenBank/DDBJ whole genome shotgun (WGS) entry which is preliminary data.</text>
</comment>
<keyword evidence="1" id="KW-0472">Membrane</keyword>
<protein>
    <recommendedName>
        <fullName evidence="4">Mobilization protein</fullName>
    </recommendedName>
</protein>
<evidence type="ECO:0000256" key="1">
    <source>
        <dbReference type="SAM" id="Phobius"/>
    </source>
</evidence>